<sequence>MIQINDVFTWERTFTKEDVLEFGRISGDQGSHHVEPDERGRVMVQGLLTASIGTKIGGDLNYIAREMISEFIRPVFTGDTITCEVTLTKIEQLEGFKKIELKSVYRNQHGKEVLIGSSHGIIRDKNAKN</sequence>
<dbReference type="InterPro" id="IPR029069">
    <property type="entry name" value="HotDog_dom_sf"/>
</dbReference>
<gene>
    <name evidence="3" type="ORF">FLT43_03750</name>
    <name evidence="2" type="ORF">M5W83_26565</name>
</gene>
<organism evidence="3 4">
    <name type="scientific">Paenibacillus thiaminolyticus</name>
    <name type="common">Bacillus thiaminolyticus</name>
    <dbReference type="NCBI Taxonomy" id="49283"/>
    <lineage>
        <taxon>Bacteria</taxon>
        <taxon>Bacillati</taxon>
        <taxon>Bacillota</taxon>
        <taxon>Bacilli</taxon>
        <taxon>Bacillales</taxon>
        <taxon>Paenibacillaceae</taxon>
        <taxon>Paenibacillus</taxon>
    </lineage>
</organism>
<dbReference type="RefSeq" id="WP_087440991.1">
    <property type="nucleotide sequence ID" value="NZ_CABMNB010000012.1"/>
</dbReference>
<name>A0AAP9J039_PANTH</name>
<reference evidence="2 5" key="2">
    <citation type="submission" date="2022-05" db="EMBL/GenBank/DDBJ databases">
        <title>Genome Sequencing of Bee-Associated Microbes.</title>
        <authorList>
            <person name="Dunlap C."/>
        </authorList>
    </citation>
    <scope>NUCLEOTIDE SEQUENCE [LARGE SCALE GENOMIC DNA]</scope>
    <source>
        <strain evidence="2 5">NRRL B-14613</strain>
    </source>
</reference>
<dbReference type="GeneID" id="76995090"/>
<dbReference type="InterPro" id="IPR052342">
    <property type="entry name" value="MCH/BMMD"/>
</dbReference>
<evidence type="ECO:0000313" key="3">
    <source>
        <dbReference type="EMBL" id="QDM42710.1"/>
    </source>
</evidence>
<dbReference type="EMBL" id="CP041405">
    <property type="protein sequence ID" value="QDM42710.1"/>
    <property type="molecule type" value="Genomic_DNA"/>
</dbReference>
<protein>
    <submittedName>
        <fullName evidence="3">Enoyl-CoA hydratase</fullName>
    </submittedName>
    <submittedName>
        <fullName evidence="2">MaoC family dehydratase N-terminal domain-containing protein</fullName>
    </submittedName>
</protein>
<dbReference type="Proteomes" id="UP000315377">
    <property type="component" value="Chromosome"/>
</dbReference>
<dbReference type="PANTHER" id="PTHR43664:SF1">
    <property type="entry name" value="BETA-METHYLMALYL-COA DEHYDRATASE"/>
    <property type="match status" value="1"/>
</dbReference>
<evidence type="ECO:0000313" key="4">
    <source>
        <dbReference type="Proteomes" id="UP000315377"/>
    </source>
</evidence>
<dbReference type="Proteomes" id="UP001209276">
    <property type="component" value="Unassembled WGS sequence"/>
</dbReference>
<dbReference type="EMBL" id="JAMDMM010000062">
    <property type="protein sequence ID" value="MCY9610715.1"/>
    <property type="molecule type" value="Genomic_DNA"/>
</dbReference>
<feature type="domain" description="FAS1-like dehydratase" evidence="1">
    <location>
        <begin position="59"/>
        <end position="113"/>
    </location>
</feature>
<keyword evidence="5" id="KW-1185">Reference proteome</keyword>
<dbReference type="InterPro" id="IPR039569">
    <property type="entry name" value="FAS1-like_DH_region"/>
</dbReference>
<dbReference type="Pfam" id="PF13452">
    <property type="entry name" value="FAS1_DH_region"/>
    <property type="match status" value="1"/>
</dbReference>
<dbReference type="Gene3D" id="3.10.129.10">
    <property type="entry name" value="Hotdog Thioesterase"/>
    <property type="match status" value="1"/>
</dbReference>
<evidence type="ECO:0000313" key="5">
    <source>
        <dbReference type="Proteomes" id="UP001209276"/>
    </source>
</evidence>
<evidence type="ECO:0000313" key="2">
    <source>
        <dbReference type="EMBL" id="MCY9610715.1"/>
    </source>
</evidence>
<evidence type="ECO:0000259" key="1">
    <source>
        <dbReference type="Pfam" id="PF13452"/>
    </source>
</evidence>
<accession>A0AAP9J039</accession>
<dbReference type="AlphaFoldDB" id="A0AAP9J039"/>
<dbReference type="SUPFAM" id="SSF54637">
    <property type="entry name" value="Thioesterase/thiol ester dehydrase-isomerase"/>
    <property type="match status" value="1"/>
</dbReference>
<dbReference type="PANTHER" id="PTHR43664">
    <property type="entry name" value="MONOAMINE OXIDASE-RELATED"/>
    <property type="match status" value="1"/>
</dbReference>
<reference evidence="3 4" key="1">
    <citation type="submission" date="2019-07" db="EMBL/GenBank/DDBJ databases">
        <title>Paenibacillus thiaminolyticus NRRL B-4156.</title>
        <authorList>
            <person name="Hehnly C."/>
            <person name="Zhang L."/>
        </authorList>
    </citation>
    <scope>NUCLEOTIDE SEQUENCE [LARGE SCALE GENOMIC DNA]</scope>
    <source>
        <strain evidence="3 4">NRRL B-4156</strain>
    </source>
</reference>
<proteinExistence type="predicted"/>